<gene>
    <name evidence="2" type="ORF">KDK_39410</name>
</gene>
<keyword evidence="1" id="KW-0812">Transmembrane</keyword>
<evidence type="ECO:0000256" key="1">
    <source>
        <dbReference type="SAM" id="Phobius"/>
    </source>
</evidence>
<keyword evidence="3" id="KW-1185">Reference proteome</keyword>
<proteinExistence type="predicted"/>
<dbReference type="AlphaFoldDB" id="A0A402ALW2"/>
<accession>A0A402ALW2</accession>
<comment type="caution">
    <text evidence="2">The sequence shown here is derived from an EMBL/GenBank/DDBJ whole genome shotgun (WGS) entry which is preliminary data.</text>
</comment>
<evidence type="ECO:0000313" key="3">
    <source>
        <dbReference type="Proteomes" id="UP000287188"/>
    </source>
</evidence>
<organism evidence="2 3">
    <name type="scientific">Dictyobacter kobayashii</name>
    <dbReference type="NCBI Taxonomy" id="2014872"/>
    <lineage>
        <taxon>Bacteria</taxon>
        <taxon>Bacillati</taxon>
        <taxon>Chloroflexota</taxon>
        <taxon>Ktedonobacteria</taxon>
        <taxon>Ktedonobacterales</taxon>
        <taxon>Dictyobacteraceae</taxon>
        <taxon>Dictyobacter</taxon>
    </lineage>
</organism>
<keyword evidence="1" id="KW-1133">Transmembrane helix</keyword>
<name>A0A402ALW2_9CHLR</name>
<dbReference type="EMBL" id="BIFS01000001">
    <property type="protein sequence ID" value="GCE20141.1"/>
    <property type="molecule type" value="Genomic_DNA"/>
</dbReference>
<sequence length="127" mass="13797">MLMIIAIIFICLLFGLIFGLWLFRRMLLPPIIIKPPASGISSWTRSLVPDYTNSPQAAVDMDQTQAASHAFPTNGTGENGAGTFASGFISAPQIILSNTATMNPPDTETALDLPTSDTDKYWYRASE</sequence>
<evidence type="ECO:0000313" key="2">
    <source>
        <dbReference type="EMBL" id="GCE20141.1"/>
    </source>
</evidence>
<keyword evidence="1" id="KW-0472">Membrane</keyword>
<feature type="transmembrane region" description="Helical" evidence="1">
    <location>
        <begin position="6"/>
        <end position="23"/>
    </location>
</feature>
<dbReference type="Proteomes" id="UP000287188">
    <property type="component" value="Unassembled WGS sequence"/>
</dbReference>
<protein>
    <submittedName>
        <fullName evidence="2">Uncharacterized protein</fullName>
    </submittedName>
</protein>
<reference evidence="3" key="1">
    <citation type="submission" date="2018-12" db="EMBL/GenBank/DDBJ databases">
        <title>Tengunoibacter tsumagoiensis gen. nov., sp. nov., Dictyobacter kobayashii sp. nov., D. alpinus sp. nov., and D. joshuensis sp. nov. and description of Dictyobacteraceae fam. nov. within the order Ktedonobacterales isolated from Tengu-no-mugimeshi.</title>
        <authorList>
            <person name="Wang C.M."/>
            <person name="Zheng Y."/>
            <person name="Sakai Y."/>
            <person name="Toyoda A."/>
            <person name="Minakuchi Y."/>
            <person name="Abe K."/>
            <person name="Yokota A."/>
            <person name="Yabe S."/>
        </authorList>
    </citation>
    <scope>NUCLEOTIDE SEQUENCE [LARGE SCALE GENOMIC DNA]</scope>
    <source>
        <strain evidence="3">Uno11</strain>
    </source>
</reference>